<dbReference type="Pfam" id="PF00932">
    <property type="entry name" value="LTD"/>
    <property type="match status" value="1"/>
</dbReference>
<protein>
    <recommendedName>
        <fullName evidence="2">LTD domain-containing protein</fullName>
    </recommendedName>
</protein>
<evidence type="ECO:0000313" key="3">
    <source>
        <dbReference type="EMBL" id="GGE38659.1"/>
    </source>
</evidence>
<evidence type="ECO:0000256" key="1">
    <source>
        <dbReference type="ARBA" id="ARBA00022729"/>
    </source>
</evidence>
<evidence type="ECO:0000259" key="2">
    <source>
        <dbReference type="PROSITE" id="PS51841"/>
    </source>
</evidence>
<accession>A0ABQ1SIK6</accession>
<gene>
    <name evidence="3" type="ORF">GCM10010832_18670</name>
</gene>
<dbReference type="PROSITE" id="PS51841">
    <property type="entry name" value="LTD"/>
    <property type="match status" value="1"/>
</dbReference>
<keyword evidence="4" id="KW-1185">Reference proteome</keyword>
<reference evidence="4" key="1">
    <citation type="journal article" date="2019" name="Int. J. Syst. Evol. Microbiol.">
        <title>The Global Catalogue of Microorganisms (GCM) 10K type strain sequencing project: providing services to taxonomists for standard genome sequencing and annotation.</title>
        <authorList>
            <consortium name="The Broad Institute Genomics Platform"/>
            <consortium name="The Broad Institute Genome Sequencing Center for Infectious Disease"/>
            <person name="Wu L."/>
            <person name="Ma J."/>
        </authorList>
    </citation>
    <scope>NUCLEOTIDE SEQUENCE [LARGE SCALE GENOMIC DNA]</scope>
    <source>
        <strain evidence="4">CGMCC 1.12931</strain>
    </source>
</reference>
<name>A0ABQ1SIK6_9FLAO</name>
<dbReference type="EMBL" id="BMGM01000007">
    <property type="protein sequence ID" value="GGE38659.1"/>
    <property type="molecule type" value="Genomic_DNA"/>
</dbReference>
<dbReference type="NCBIfam" id="TIGR04183">
    <property type="entry name" value="Por_Secre_tail"/>
    <property type="match status" value="1"/>
</dbReference>
<dbReference type="Proteomes" id="UP000599179">
    <property type="component" value="Unassembled WGS sequence"/>
</dbReference>
<dbReference type="InterPro" id="IPR026444">
    <property type="entry name" value="Secre_tail"/>
</dbReference>
<sequence length="1202" mass="128700">MNAQTTIYTQDFETENSGYTPSVTEGSVGSFVDIFNRSNPNIGGNSTFIWAVEDTGVTPATITLDQIDITGYSDFTFLIDLLAHHYNDWDNSDEMSITYSIDGGAAQNLLWVRNNGGTFNEAASLDTDFDGVGDCGAGTLPALTTGTSGCTVTSDQFATFSSSTIPLSGNSTLDITISFEGLTATDEGIYLDNIQVQATPLSTNDTTTEVFAPTTQVAASAQTAIDVTTALDGFAVLGFVVEDQASGDALPTEITRMRFVPGSNNTADWSDHIQGITLLDEDLNSYSPTVSISDTEITLDFSTAISIADGTSLEFELGAYLNTSNIIDGSVLQFQIDGTSSGFLADASGSGFVDPFTLGNVTGNNHSIEVDATQLAFLQQPTNVSVNTAIAPAVEVAYTDANSNIDLDYTGAGLFNISLTTSGSFDATATITAEAVNGVATFNNLVFDATATGVILTATDDTSFISGTYDSSSFDVVVMPVAPSSGDLLITEISDASDFNNEFIEIYNTTAQPIDMSTSKLVMQSDGTVWDFDDDISNATIPVNGFLIITRGNNQPDFESEFGSLNAQTVFIQGTSAMFFGTGRSWQLYEGGTANTADGILIDDTVQGVADSSRDFFSFLTDSYENTAVSSANPGVIDNLVYETGAWKFNAKADGSTGSSDVFFLDNFTATENLSIKNGEVSSTSVLDLDGNNLTISGNLTFKSDTSGSGQLADATGSTITGNVTAERFIPKRSDNARAFRFLASPVGNVNIADAWQQQTHITGTGGASNGFDATSTDNPSMFTYDHTLSDQINNNAWVPITSTTQDIQAGKPYRLYVRGDRSVSLSDNDAAANDVTLSATGTLHTGNQTVTISDYVGNYTFIGNPYQAVVDLNNLTYGADVNTNSAYYWDPSLGTAGGFVTVTLSDGSNDVPLPSSSNADEFLRPGQAVFMKNNASGSDFSIEFNEDDKVTSGSQTQVFSVGNMPAFVNMRIYKTDKLNNGFTEEDALGLRFSEEGNNEVDELDATKMGNPGINLATVNANQLFSIENRAVPQTGENIPFLLNNLSTDSYTFTFNVQNFNSDDELFLKDNYTEELIPIQHAHSEIEFTADASIQESVNILRFELVFGNVTLSDNEFTFAEQVQVYPNPVEDIINISIANTLAKENVQIEIYNVVGKQISQTKVNFEENSNYKLNASDLNSGMYFIKINLGSKNHVRKFIKL</sequence>
<keyword evidence="1" id="KW-0732">Signal</keyword>
<organism evidence="3 4">
    <name type="scientific">Psychroflexus planctonicus</name>
    <dbReference type="NCBI Taxonomy" id="1526575"/>
    <lineage>
        <taxon>Bacteria</taxon>
        <taxon>Pseudomonadati</taxon>
        <taxon>Bacteroidota</taxon>
        <taxon>Flavobacteriia</taxon>
        <taxon>Flavobacteriales</taxon>
        <taxon>Flavobacteriaceae</taxon>
        <taxon>Psychroflexus</taxon>
    </lineage>
</organism>
<feature type="domain" description="LTD" evidence="2">
    <location>
        <begin position="470"/>
        <end position="610"/>
    </location>
</feature>
<dbReference type="SUPFAM" id="SSF74853">
    <property type="entry name" value="Lamin A/C globular tail domain"/>
    <property type="match status" value="1"/>
</dbReference>
<dbReference type="Pfam" id="PF18962">
    <property type="entry name" value="Por_Secre_tail"/>
    <property type="match status" value="1"/>
</dbReference>
<evidence type="ECO:0000313" key="4">
    <source>
        <dbReference type="Proteomes" id="UP000599179"/>
    </source>
</evidence>
<dbReference type="InterPro" id="IPR036415">
    <property type="entry name" value="Lamin_tail_dom_sf"/>
</dbReference>
<comment type="caution">
    <text evidence="3">The sequence shown here is derived from an EMBL/GenBank/DDBJ whole genome shotgun (WGS) entry which is preliminary data.</text>
</comment>
<proteinExistence type="predicted"/>
<dbReference type="InterPro" id="IPR001322">
    <property type="entry name" value="Lamin_tail_dom"/>
</dbReference>